<dbReference type="SUPFAM" id="SSF47802">
    <property type="entry name" value="DNA polymerase beta, N-terminal domain-like"/>
    <property type="match status" value="1"/>
</dbReference>
<dbReference type="InterPro" id="IPR027421">
    <property type="entry name" value="DNA_pol_lamdba_lyase_dom_sf"/>
</dbReference>
<keyword evidence="2" id="KW-0378">Hydrolase</keyword>
<evidence type="ECO:0000313" key="2">
    <source>
        <dbReference type="EMBL" id="MBT9145930.1"/>
    </source>
</evidence>
<name>A0A9E2BK11_PSYF1</name>
<dbReference type="Pfam" id="PF14520">
    <property type="entry name" value="HHH_5"/>
    <property type="match status" value="1"/>
</dbReference>
<dbReference type="Pfam" id="PF14716">
    <property type="entry name" value="HHH_8"/>
    <property type="match status" value="1"/>
</dbReference>
<comment type="caution">
    <text evidence="2">The sequence shown here is derived from an EMBL/GenBank/DDBJ whole genome shotgun (WGS) entry which is preliminary data.</text>
</comment>
<dbReference type="AlphaFoldDB" id="A0A9E2BK11"/>
<keyword evidence="2" id="KW-0540">Nuclease</keyword>
<dbReference type="GO" id="GO:0004527">
    <property type="term" value="F:exonuclease activity"/>
    <property type="evidence" value="ECO:0007669"/>
    <property type="project" value="UniProtKB-KW"/>
</dbReference>
<dbReference type="Proteomes" id="UP000811545">
    <property type="component" value="Unassembled WGS sequence"/>
</dbReference>
<dbReference type="EMBL" id="QLTW01000231">
    <property type="protein sequence ID" value="MBT9145930.1"/>
    <property type="molecule type" value="Genomic_DNA"/>
</dbReference>
<accession>A0A9E2BK11</accession>
<feature type="domain" description="Crossover junction endonuclease MUS81-like HHH" evidence="1">
    <location>
        <begin position="1"/>
        <end position="43"/>
    </location>
</feature>
<protein>
    <submittedName>
        <fullName evidence="2">DNA polymerase/3'-5' exonuclease PolX</fullName>
    </submittedName>
</protein>
<organism evidence="2 3">
    <name type="scientific">Psychracetigena formicireducens</name>
    <dbReference type="NCBI Taxonomy" id="2986056"/>
    <lineage>
        <taxon>Bacteria</taxon>
        <taxon>Bacillati</taxon>
        <taxon>Candidatus Lithacetigenota</taxon>
        <taxon>Candidatus Psychracetigena</taxon>
    </lineage>
</organism>
<reference evidence="2 3" key="1">
    <citation type="journal article" date="2021" name="bioRxiv">
        <title>Unique metabolic strategies in Hadean analogues reveal hints for primordial physiology.</title>
        <authorList>
            <person name="Nobu M.K."/>
            <person name="Nakai R."/>
            <person name="Tamazawa S."/>
            <person name="Mori H."/>
            <person name="Toyoda A."/>
            <person name="Ijiri A."/>
            <person name="Suzuki S."/>
            <person name="Kurokawa K."/>
            <person name="Kamagata Y."/>
            <person name="Tamaki H."/>
        </authorList>
    </citation>
    <scope>NUCLEOTIDE SEQUENCE [LARGE SCALE GENOMIC DNA]</scope>
    <source>
        <strain evidence="2">BS525</strain>
    </source>
</reference>
<dbReference type="InterPro" id="IPR010996">
    <property type="entry name" value="HHH_MUS81"/>
</dbReference>
<keyword evidence="2" id="KW-0269">Exonuclease</keyword>
<evidence type="ECO:0000259" key="1">
    <source>
        <dbReference type="Pfam" id="PF14716"/>
    </source>
</evidence>
<dbReference type="Gene3D" id="1.10.150.20">
    <property type="entry name" value="5' to 3' exonuclease, C-terminal subdomain"/>
    <property type="match status" value="1"/>
</dbReference>
<evidence type="ECO:0000313" key="3">
    <source>
        <dbReference type="Proteomes" id="UP000811545"/>
    </source>
</evidence>
<proteinExistence type="predicted"/>
<sequence>MTTQDFIAALELTATLMSLHGADEFKARAYASAAQNLEKLPSDALQNDALLETSLSKGMLTRALVYKEQGSLPELTELLTATPQGVQDLLQIAGLGPKKVRSLWLDFGVETPEALAKLIEEDKLTSMKGFGAKTQESLKAALATFQSRNAYMNIAKAWMLWEIIEPLLVNWLPETKWMVSGPMARYNTEIEAITVLAIQDYQNLLRKVEYLPVGFQLLEEKSSPFEITLLWLETSNKVIIRQVQPANATTADLLWSSGEGHLY</sequence>
<gene>
    <name evidence="2" type="primary">polX_2</name>
    <name evidence="2" type="ORF">DDT42_01808</name>
</gene>